<dbReference type="InterPro" id="IPR052019">
    <property type="entry name" value="F420H2_bilvrd_red/Heme_oxyg"/>
</dbReference>
<dbReference type="NCBIfam" id="TIGR03666">
    <property type="entry name" value="Rv2061_F420"/>
    <property type="match status" value="1"/>
</dbReference>
<reference evidence="3 4" key="1">
    <citation type="submission" date="2016-11" db="EMBL/GenBank/DDBJ databases">
        <authorList>
            <person name="Jaros S."/>
            <person name="Januszkiewicz K."/>
            <person name="Wedrychowicz H."/>
        </authorList>
    </citation>
    <scope>NUCLEOTIDE SEQUENCE [LARGE SCALE GENOMIC DNA]</scope>
    <source>
        <strain evidence="3 4">DSM 46144</strain>
    </source>
</reference>
<dbReference type="STRING" id="134849.SAMN05443668_108192"/>
<evidence type="ECO:0000256" key="1">
    <source>
        <dbReference type="ARBA" id="ARBA00023002"/>
    </source>
</evidence>
<evidence type="ECO:0000313" key="4">
    <source>
        <dbReference type="Proteomes" id="UP000184440"/>
    </source>
</evidence>
<accession>A0A1M7R7Z1</accession>
<dbReference type="InterPro" id="IPR019965">
    <property type="entry name" value="PPOX_F420-dep_Rv2061_put"/>
</dbReference>
<dbReference type="GO" id="GO:0070967">
    <property type="term" value="F:coenzyme F420 binding"/>
    <property type="evidence" value="ECO:0007669"/>
    <property type="project" value="TreeGrafter"/>
</dbReference>
<dbReference type="AlphaFoldDB" id="A0A1M7R7Z1"/>
<dbReference type="PANTHER" id="PTHR35176">
    <property type="entry name" value="HEME OXYGENASE HI_0854-RELATED"/>
    <property type="match status" value="1"/>
</dbReference>
<dbReference type="PANTHER" id="PTHR35176:SF11">
    <property type="entry name" value="PYRIDOXAMINE 5'-PHOSPHATE OXIDASE FAMILY PROTEIN"/>
    <property type="match status" value="1"/>
</dbReference>
<sequence length="139" mass="14680">MSQMDGGTTSDTFSALAAEPYLSLTTYRRNGTPVPTPVWAAPSGGHLLVWTGAESGKVKRLRHTPVATVAPCDRGGSLLGEPVAAHARIMRRDENPALNTAMKAKYGWQFRISALGAAIGRVIGIARPGQIGLEITLEA</sequence>
<dbReference type="EMBL" id="FRCS01000008">
    <property type="protein sequence ID" value="SHN42383.1"/>
    <property type="molecule type" value="Genomic_DNA"/>
</dbReference>
<protein>
    <recommendedName>
        <fullName evidence="2">Pyridoxamine 5'-phosphate oxidase N-terminal domain-containing protein</fullName>
    </recommendedName>
</protein>
<name>A0A1M7R7Z1_9ACTN</name>
<gene>
    <name evidence="3" type="ORF">SAMN05443668_108192</name>
</gene>
<dbReference type="InterPro" id="IPR011576">
    <property type="entry name" value="Pyridox_Oxase_N"/>
</dbReference>
<dbReference type="InterPro" id="IPR012349">
    <property type="entry name" value="Split_barrel_FMN-bd"/>
</dbReference>
<dbReference type="SUPFAM" id="SSF50475">
    <property type="entry name" value="FMN-binding split barrel"/>
    <property type="match status" value="1"/>
</dbReference>
<keyword evidence="4" id="KW-1185">Reference proteome</keyword>
<dbReference type="Proteomes" id="UP000184440">
    <property type="component" value="Unassembled WGS sequence"/>
</dbReference>
<keyword evidence="1" id="KW-0560">Oxidoreductase</keyword>
<organism evidence="3 4">
    <name type="scientific">Cryptosporangium aurantiacum</name>
    <dbReference type="NCBI Taxonomy" id="134849"/>
    <lineage>
        <taxon>Bacteria</taxon>
        <taxon>Bacillati</taxon>
        <taxon>Actinomycetota</taxon>
        <taxon>Actinomycetes</taxon>
        <taxon>Cryptosporangiales</taxon>
        <taxon>Cryptosporangiaceae</taxon>
        <taxon>Cryptosporangium</taxon>
    </lineage>
</organism>
<dbReference type="Pfam" id="PF01243">
    <property type="entry name" value="PNPOx_N"/>
    <property type="match status" value="1"/>
</dbReference>
<proteinExistence type="predicted"/>
<dbReference type="Gene3D" id="2.30.110.10">
    <property type="entry name" value="Electron Transport, Fmn-binding Protein, Chain A"/>
    <property type="match status" value="1"/>
</dbReference>
<evidence type="ECO:0000313" key="3">
    <source>
        <dbReference type="EMBL" id="SHN42383.1"/>
    </source>
</evidence>
<feature type="domain" description="Pyridoxamine 5'-phosphate oxidase N-terminal" evidence="2">
    <location>
        <begin position="16"/>
        <end position="107"/>
    </location>
</feature>
<evidence type="ECO:0000259" key="2">
    <source>
        <dbReference type="Pfam" id="PF01243"/>
    </source>
</evidence>
<dbReference type="GO" id="GO:0016627">
    <property type="term" value="F:oxidoreductase activity, acting on the CH-CH group of donors"/>
    <property type="evidence" value="ECO:0007669"/>
    <property type="project" value="TreeGrafter"/>
</dbReference>
<dbReference type="GO" id="GO:0005829">
    <property type="term" value="C:cytosol"/>
    <property type="evidence" value="ECO:0007669"/>
    <property type="project" value="TreeGrafter"/>
</dbReference>